<evidence type="ECO:0000313" key="2">
    <source>
        <dbReference type="Proteomes" id="UP001152049"/>
    </source>
</evidence>
<reference evidence="1" key="1">
    <citation type="submission" date="2022-09" db="EMBL/GenBank/DDBJ databases">
        <title>Fusarium specimens isolated from Avocado Roots.</title>
        <authorList>
            <person name="Stajich J."/>
            <person name="Roper C."/>
            <person name="Heimlech-Rivalta G."/>
        </authorList>
    </citation>
    <scope>NUCLEOTIDE SEQUENCE</scope>
    <source>
        <strain evidence="1">CF00136</strain>
    </source>
</reference>
<dbReference type="SUPFAM" id="SSF53167">
    <property type="entry name" value="Purine and uridine phosphorylases"/>
    <property type="match status" value="1"/>
</dbReference>
<evidence type="ECO:0000313" key="1">
    <source>
        <dbReference type="EMBL" id="KAJ4253312.1"/>
    </source>
</evidence>
<keyword evidence="2" id="KW-1185">Reference proteome</keyword>
<dbReference type="EMBL" id="JAOQAZ010000024">
    <property type="protein sequence ID" value="KAJ4253312.1"/>
    <property type="molecule type" value="Genomic_DNA"/>
</dbReference>
<dbReference type="PANTHER" id="PTHR46082:SF11">
    <property type="entry name" value="AAA+ ATPASE DOMAIN-CONTAINING PROTEIN-RELATED"/>
    <property type="match status" value="1"/>
</dbReference>
<comment type="caution">
    <text evidence="1">The sequence shown here is derived from an EMBL/GenBank/DDBJ whole genome shotgun (WGS) entry which is preliminary data.</text>
</comment>
<proteinExistence type="predicted"/>
<dbReference type="OrthoDB" id="1577640at2759"/>
<organism evidence="1 2">
    <name type="scientific">Fusarium torreyae</name>
    <dbReference type="NCBI Taxonomy" id="1237075"/>
    <lineage>
        <taxon>Eukaryota</taxon>
        <taxon>Fungi</taxon>
        <taxon>Dikarya</taxon>
        <taxon>Ascomycota</taxon>
        <taxon>Pezizomycotina</taxon>
        <taxon>Sordariomycetes</taxon>
        <taxon>Hypocreomycetidae</taxon>
        <taxon>Hypocreales</taxon>
        <taxon>Nectriaceae</taxon>
        <taxon>Fusarium</taxon>
    </lineage>
</organism>
<dbReference type="InterPro" id="IPR035994">
    <property type="entry name" value="Nucleoside_phosphorylase_sf"/>
</dbReference>
<accession>A0A9W8RU89</accession>
<dbReference type="InterPro" id="IPR053137">
    <property type="entry name" value="NLR-like"/>
</dbReference>
<dbReference type="GO" id="GO:0003824">
    <property type="term" value="F:catalytic activity"/>
    <property type="evidence" value="ECO:0007669"/>
    <property type="project" value="InterPro"/>
</dbReference>
<gene>
    <name evidence="1" type="ORF">NW762_010467</name>
</gene>
<dbReference type="Proteomes" id="UP001152049">
    <property type="component" value="Unassembled WGS sequence"/>
</dbReference>
<dbReference type="PANTHER" id="PTHR46082">
    <property type="entry name" value="ATP/GTP-BINDING PROTEIN-RELATED"/>
    <property type="match status" value="1"/>
</dbReference>
<protein>
    <recommendedName>
        <fullName evidence="3">Nucleoside phosphorylase domain-containing protein</fullName>
    </recommendedName>
</protein>
<name>A0A9W8RU89_9HYPO</name>
<dbReference type="AlphaFoldDB" id="A0A9W8RU89"/>
<sequence>MSEPTKRRMLDARDYTVGWICANSADHVAAQEFLDEEHGRPEWRFPNDTNWYYLGAIGRHNIVLAVLPMGEYGTASAAGVAVNMLRSFPKITIGLMVGIGGGAPLPPMRDIRLGDVVVGYPKNGSSGVFQYDLGKRIQEKSFQHTRSLRQPPQELLIALGKLKAQHEREGNRISEAVDEVLTKNPRLRRKYGRPPPKSDMLFKSNFVHHGGACLSSCGHDSSKIVQREPRIPGVDDDPAVHYGIIGSGNTLMKDALMRDLHATENNVLCFETEAAGLMNLFPCLVIRGICNYSDSHKSDEWHGFAAMSAAAYTKELLRSLVPEMARPERKMRPT</sequence>
<evidence type="ECO:0008006" key="3">
    <source>
        <dbReference type="Google" id="ProtNLM"/>
    </source>
</evidence>
<dbReference type="GO" id="GO:0009116">
    <property type="term" value="P:nucleoside metabolic process"/>
    <property type="evidence" value="ECO:0007669"/>
    <property type="project" value="InterPro"/>
</dbReference>
<dbReference type="Gene3D" id="3.40.50.1580">
    <property type="entry name" value="Nucleoside phosphorylase domain"/>
    <property type="match status" value="1"/>
</dbReference>